<feature type="compositionally biased region" description="Low complexity" evidence="1">
    <location>
        <begin position="1017"/>
        <end position="1028"/>
    </location>
</feature>
<feature type="compositionally biased region" description="Acidic residues" evidence="1">
    <location>
        <begin position="486"/>
        <end position="499"/>
    </location>
</feature>
<protein>
    <submittedName>
        <fullName evidence="2">Uncharacterized protein</fullName>
    </submittedName>
</protein>
<feature type="compositionally biased region" description="Low complexity" evidence="1">
    <location>
        <begin position="1095"/>
        <end position="1121"/>
    </location>
</feature>
<dbReference type="EMBL" id="JACAZE010000001">
    <property type="protein sequence ID" value="KAF7322665.1"/>
    <property type="molecule type" value="Genomic_DNA"/>
</dbReference>
<keyword evidence="3" id="KW-1185">Reference proteome</keyword>
<feature type="compositionally biased region" description="Polar residues" evidence="1">
    <location>
        <begin position="275"/>
        <end position="288"/>
    </location>
</feature>
<feature type="compositionally biased region" description="Polar residues" evidence="1">
    <location>
        <begin position="887"/>
        <end position="903"/>
    </location>
</feature>
<feature type="region of interest" description="Disordered" evidence="1">
    <location>
        <begin position="1"/>
        <end position="31"/>
    </location>
</feature>
<feature type="region of interest" description="Disordered" evidence="1">
    <location>
        <begin position="671"/>
        <end position="695"/>
    </location>
</feature>
<feature type="compositionally biased region" description="Low complexity" evidence="1">
    <location>
        <begin position="1047"/>
        <end position="1061"/>
    </location>
</feature>
<feature type="compositionally biased region" description="Low complexity" evidence="1">
    <location>
        <begin position="314"/>
        <end position="328"/>
    </location>
</feature>
<feature type="compositionally biased region" description="Low complexity" evidence="1">
    <location>
        <begin position="806"/>
        <end position="820"/>
    </location>
</feature>
<feature type="compositionally biased region" description="Basic and acidic residues" evidence="1">
    <location>
        <begin position="500"/>
        <end position="514"/>
    </location>
</feature>
<feature type="region of interest" description="Disordered" evidence="1">
    <location>
        <begin position="55"/>
        <end position="97"/>
    </location>
</feature>
<feature type="compositionally biased region" description="Polar residues" evidence="1">
    <location>
        <begin position="762"/>
        <end position="772"/>
    </location>
</feature>
<feature type="compositionally biased region" description="Low complexity" evidence="1">
    <location>
        <begin position="989"/>
        <end position="1002"/>
    </location>
</feature>
<organism evidence="2 3">
    <name type="scientific">Mycena chlorophos</name>
    <name type="common">Agaric fungus</name>
    <name type="synonym">Agaricus chlorophos</name>
    <dbReference type="NCBI Taxonomy" id="658473"/>
    <lineage>
        <taxon>Eukaryota</taxon>
        <taxon>Fungi</taxon>
        <taxon>Dikarya</taxon>
        <taxon>Basidiomycota</taxon>
        <taxon>Agaricomycotina</taxon>
        <taxon>Agaricomycetes</taxon>
        <taxon>Agaricomycetidae</taxon>
        <taxon>Agaricales</taxon>
        <taxon>Marasmiineae</taxon>
        <taxon>Mycenaceae</taxon>
        <taxon>Mycena</taxon>
    </lineage>
</organism>
<name>A0A8H6TRY6_MYCCL</name>
<feature type="compositionally biased region" description="Polar residues" evidence="1">
    <location>
        <begin position="1122"/>
        <end position="1144"/>
    </location>
</feature>
<feature type="region of interest" description="Disordered" evidence="1">
    <location>
        <begin position="195"/>
        <end position="229"/>
    </location>
</feature>
<evidence type="ECO:0000256" key="1">
    <source>
        <dbReference type="SAM" id="MobiDB-lite"/>
    </source>
</evidence>
<feature type="compositionally biased region" description="Low complexity" evidence="1">
    <location>
        <begin position="729"/>
        <end position="761"/>
    </location>
</feature>
<evidence type="ECO:0000313" key="3">
    <source>
        <dbReference type="Proteomes" id="UP000613580"/>
    </source>
</evidence>
<feature type="compositionally biased region" description="Basic and acidic residues" evidence="1">
    <location>
        <begin position="958"/>
        <end position="973"/>
    </location>
</feature>
<dbReference type="OrthoDB" id="3230904at2759"/>
<feature type="region of interest" description="Disordered" evidence="1">
    <location>
        <begin position="708"/>
        <end position="828"/>
    </location>
</feature>
<feature type="compositionally biased region" description="Low complexity" evidence="1">
    <location>
        <begin position="251"/>
        <end position="262"/>
    </location>
</feature>
<feature type="compositionally biased region" description="Gly residues" evidence="1">
    <location>
        <begin position="1160"/>
        <end position="1179"/>
    </location>
</feature>
<feature type="region of interest" description="Disordered" evidence="1">
    <location>
        <begin position="942"/>
        <end position="1202"/>
    </location>
</feature>
<gene>
    <name evidence="2" type="ORF">HMN09_00045100</name>
</gene>
<feature type="region of interest" description="Disordered" evidence="1">
    <location>
        <begin position="618"/>
        <end position="637"/>
    </location>
</feature>
<feature type="compositionally biased region" description="Basic residues" evidence="1">
    <location>
        <begin position="1193"/>
        <end position="1202"/>
    </location>
</feature>
<feature type="region of interest" description="Disordered" evidence="1">
    <location>
        <begin position="242"/>
        <end position="517"/>
    </location>
</feature>
<feature type="compositionally biased region" description="Polar residues" evidence="1">
    <location>
        <begin position="719"/>
        <end position="728"/>
    </location>
</feature>
<feature type="compositionally biased region" description="Pro residues" evidence="1">
    <location>
        <begin position="569"/>
        <end position="581"/>
    </location>
</feature>
<feature type="compositionally biased region" description="Polar residues" evidence="1">
    <location>
        <begin position="1005"/>
        <end position="1016"/>
    </location>
</feature>
<proteinExistence type="predicted"/>
<feature type="compositionally biased region" description="Basic and acidic residues" evidence="1">
    <location>
        <begin position="374"/>
        <end position="388"/>
    </location>
</feature>
<dbReference type="Proteomes" id="UP000613580">
    <property type="component" value="Unassembled WGS sequence"/>
</dbReference>
<feature type="region of interest" description="Disordered" evidence="1">
    <location>
        <begin position="557"/>
        <end position="588"/>
    </location>
</feature>
<feature type="region of interest" description="Disordered" evidence="1">
    <location>
        <begin position="873"/>
        <end position="907"/>
    </location>
</feature>
<accession>A0A8H6TRY6</accession>
<feature type="compositionally biased region" description="Low complexity" evidence="1">
    <location>
        <begin position="876"/>
        <end position="886"/>
    </location>
</feature>
<sequence>MTPPMSSSSSHNRRRRTAMATSTLPTRRPLARSNSSLLGTIKNIVTAPLNWFSATDDFEESPDLKGKRRRNATGRSPMAVDEPDGPPRPKRLRVRSPDSQIQFLDRQQHEYVAPPYPSPPTAYLDPPEMVFSNPQRSHSVTAPPPSLNRFGQSGLFRTMSIDPPHVPAAPISREASMNLDRDSMERTSSVVPISRDLSMPLPAAHSPRRLRTSLTPQPAIPREVSEPPSLSVLAQKPVFVRPPSESHHQRLSSQSSTSTLGSLVESQRRTRSPMRQHSASSLLFGSGTQEHEAASVRQPSGPAERALHELDVYRTPLLPTRSRLRGGPSADSVARPSDPSDLFRPRRASQLLLMRDDRRASRLGRKSAEFGFLEPEKPKEREGKKVNETKPYAGEGGMKKLLARRQKEVEEEVEGDSASPPKLSESAKPIRRSEPAPIPASSPWTIPDVPPPAAKSGSSLRVGREKTRSHFVRPAARPTKKFSAAYEEEAEDPMDDAEELERQREKQELEEAAKKLPTFNVPAGFSFAKEPPPIVAEADAKEPPIASLPFSFNKPATAPLPVPTLSVDPPTPVSAPAPTPKPLESAFSFAPTTVPAPKEKAEETPKLNGSVPNFFASSKIGSQPAAPSPPSLFPSMLDATPAAPAPLFTAPPVTEPAATLSETPKPVTSFFPSTPAVPAPAAPFTVPTPIRDAENPLWMGDAKKEAASASASLFPPAQTEPTSAPKTESSSTSLFGNGSGSLFSAPKPSPAATTATTPSTSLFGSTPTTGGFSFNAPAPAAPATTISIDPPKVEEAPKGPVSFGLPTPTASSAPTSASTPFSFGATTPSAEAPKPFSFGGAAASTAPASNPFASSSTASDAAKPLFASGGFNFGQAPKEAPKPAAATSTPFSFGGSTPTTSEATKPFGFGTLAAPAASTAPSFSFGNNNTDAKPASTGMFTFGASANPSRPVTPPRNEVPEFRMDESPTREPAKPILAAPSGGGGFGFGNAASSSGSSMFGAPTSAPSITPSFSFGNQSSSQPNPFSSATTTTESKPFGSNDFGRPSSSSSVSTPFSFGQSNTATEPARPSTAPFSFGAASTPTTTTGGFGFGGAATPTSATAPANPFGSAPSSPSTFASANQPFSFGSGSSTAAPFSFGSQPASPAGGVTTLPQPATPGGFGGGPSFGAGGATGGGLFTIGAAPPPQPGQRVMKKLPRRKN</sequence>
<reference evidence="2" key="1">
    <citation type="submission" date="2020-05" db="EMBL/GenBank/DDBJ databases">
        <title>Mycena genomes resolve the evolution of fungal bioluminescence.</title>
        <authorList>
            <person name="Tsai I.J."/>
        </authorList>
    </citation>
    <scope>NUCLEOTIDE SEQUENCE</scope>
    <source>
        <strain evidence="2">110903Hualien_Pintung</strain>
    </source>
</reference>
<feature type="compositionally biased region" description="Low complexity" evidence="1">
    <location>
        <begin position="1076"/>
        <end position="1087"/>
    </location>
</feature>
<comment type="caution">
    <text evidence="2">The sequence shown here is derived from an EMBL/GenBank/DDBJ whole genome shotgun (WGS) entry which is preliminary data.</text>
</comment>
<evidence type="ECO:0000313" key="2">
    <source>
        <dbReference type="EMBL" id="KAF7322665.1"/>
    </source>
</evidence>
<dbReference type="AlphaFoldDB" id="A0A8H6TRY6"/>
<feature type="compositionally biased region" description="Low complexity" evidence="1">
    <location>
        <begin position="1"/>
        <end position="10"/>
    </location>
</feature>